<feature type="compositionally biased region" description="Polar residues" evidence="1">
    <location>
        <begin position="35"/>
        <end position="49"/>
    </location>
</feature>
<gene>
    <name evidence="2" type="ORF">EV681_4499</name>
</gene>
<protein>
    <submittedName>
        <fullName evidence="2">Uncharacterized protein DUF3560</fullName>
    </submittedName>
</protein>
<comment type="caution">
    <text evidence="2">The sequence shown here is derived from an EMBL/GenBank/DDBJ whole genome shotgun (WGS) entry which is preliminary data.</text>
</comment>
<dbReference type="InterPro" id="IPR021944">
    <property type="entry name" value="DUF3560"/>
</dbReference>
<evidence type="ECO:0000313" key="2">
    <source>
        <dbReference type="EMBL" id="RZT91146.1"/>
    </source>
</evidence>
<name>A0A4Q7V3W5_9BURK</name>
<reference evidence="2 3" key="1">
    <citation type="submission" date="2019-02" db="EMBL/GenBank/DDBJ databases">
        <title>Genomic Encyclopedia of Type Strains, Phase IV (KMG-IV): sequencing the most valuable type-strain genomes for metagenomic binning, comparative biology and taxonomic classification.</title>
        <authorList>
            <person name="Goeker M."/>
        </authorList>
    </citation>
    <scope>NUCLEOTIDE SEQUENCE [LARGE SCALE GENOMIC DNA]</scope>
    <source>
        <strain evidence="2 3">DSM 23814</strain>
    </source>
</reference>
<dbReference type="EMBL" id="SHKO01000006">
    <property type="protein sequence ID" value="RZT91146.1"/>
    <property type="molecule type" value="Genomic_DNA"/>
</dbReference>
<dbReference type="Proteomes" id="UP000293398">
    <property type="component" value="Unassembled WGS sequence"/>
</dbReference>
<evidence type="ECO:0000256" key="1">
    <source>
        <dbReference type="SAM" id="MobiDB-lite"/>
    </source>
</evidence>
<evidence type="ECO:0000313" key="3">
    <source>
        <dbReference type="Proteomes" id="UP000293398"/>
    </source>
</evidence>
<accession>A0A4Q7V3W5</accession>
<organism evidence="2 3">
    <name type="scientific">Advenella incenata</name>
    <dbReference type="NCBI Taxonomy" id="267800"/>
    <lineage>
        <taxon>Bacteria</taxon>
        <taxon>Pseudomonadati</taxon>
        <taxon>Pseudomonadota</taxon>
        <taxon>Betaproteobacteria</taxon>
        <taxon>Burkholderiales</taxon>
        <taxon>Alcaligenaceae</taxon>
    </lineage>
</organism>
<dbReference type="AlphaFoldDB" id="A0A4Q7V3W5"/>
<sequence>MNTAETHDLITSNENLGVPPKPSKAHQTACDLNPLSQPQEIHSMNTYEQKQAERKERYEQLAQKAESDSLATLDRAREMSSWIPPGQPILIGHHSENRDRRFREKIHNTYGKAFKESEKAEYFARKAASVGTGGISSDDPQAIEKIKAEIEHLRNAQDQMKKINAVIRSRRGDEDAQLDGLLALGFLTNEQAKEILTPDCMGTIGFARFSLSNNNANINRLEKRIKHIEAVRQRAPVEIKTDNYEYREDGDENRVMFIFGGKPDDATRTVLKKNAFKWSPRRNAWVRHLNNAGIWAAGQVRKALDAQ</sequence>
<feature type="region of interest" description="Disordered" evidence="1">
    <location>
        <begin position="35"/>
        <end position="54"/>
    </location>
</feature>
<proteinExistence type="predicted"/>
<keyword evidence="3" id="KW-1185">Reference proteome</keyword>
<feature type="region of interest" description="Disordered" evidence="1">
    <location>
        <begin position="1"/>
        <end position="30"/>
    </location>
</feature>
<dbReference type="RefSeq" id="WP_242612362.1">
    <property type="nucleotide sequence ID" value="NZ_SHKO01000006.1"/>
</dbReference>
<dbReference type="Pfam" id="PF12083">
    <property type="entry name" value="DUF3560"/>
    <property type="match status" value="1"/>
</dbReference>